<reference evidence="3" key="2">
    <citation type="journal article" date="2020" name="Nat. Commun.">
        <title>Large-scale genome sequencing of mycorrhizal fungi provides insights into the early evolution of symbiotic traits.</title>
        <authorList>
            <person name="Miyauchi S."/>
            <person name="Kiss E."/>
            <person name="Kuo A."/>
            <person name="Drula E."/>
            <person name="Kohler A."/>
            <person name="Sanchez-Garcia M."/>
            <person name="Morin E."/>
            <person name="Andreopoulos B."/>
            <person name="Barry K.W."/>
            <person name="Bonito G."/>
            <person name="Buee M."/>
            <person name="Carver A."/>
            <person name="Chen C."/>
            <person name="Cichocki N."/>
            <person name="Clum A."/>
            <person name="Culley D."/>
            <person name="Crous P.W."/>
            <person name="Fauchery L."/>
            <person name="Girlanda M."/>
            <person name="Hayes R.D."/>
            <person name="Keri Z."/>
            <person name="LaButti K."/>
            <person name="Lipzen A."/>
            <person name="Lombard V."/>
            <person name="Magnuson J."/>
            <person name="Maillard F."/>
            <person name="Murat C."/>
            <person name="Nolan M."/>
            <person name="Ohm R.A."/>
            <person name="Pangilinan J."/>
            <person name="Pereira M.F."/>
            <person name="Perotto S."/>
            <person name="Peter M."/>
            <person name="Pfister S."/>
            <person name="Riley R."/>
            <person name="Sitrit Y."/>
            <person name="Stielow J.B."/>
            <person name="Szollosi G."/>
            <person name="Zifcakova L."/>
            <person name="Stursova M."/>
            <person name="Spatafora J.W."/>
            <person name="Tedersoo L."/>
            <person name="Vaario L.M."/>
            <person name="Yamada A."/>
            <person name="Yan M."/>
            <person name="Wang P."/>
            <person name="Xu J."/>
            <person name="Bruns T."/>
            <person name="Baldrian P."/>
            <person name="Vilgalys R."/>
            <person name="Dunand C."/>
            <person name="Henrissat B."/>
            <person name="Grigoriev I.V."/>
            <person name="Hibbett D."/>
            <person name="Nagy L.G."/>
            <person name="Martin F.M."/>
        </authorList>
    </citation>
    <scope>NUCLEOTIDE SEQUENCE</scope>
    <source>
        <strain evidence="3">Prilba</strain>
    </source>
</reference>
<keyword evidence="2" id="KW-0732">Signal</keyword>
<keyword evidence="4" id="KW-1185">Reference proteome</keyword>
<evidence type="ECO:0000256" key="1">
    <source>
        <dbReference type="SAM" id="MobiDB-lite"/>
    </source>
</evidence>
<dbReference type="EMBL" id="WHVB01000002">
    <property type="protein sequence ID" value="KAF8486385.1"/>
    <property type="molecule type" value="Genomic_DNA"/>
</dbReference>
<name>A0A9P5N5H5_9AGAM</name>
<feature type="signal peptide" evidence="2">
    <location>
        <begin position="1"/>
        <end position="22"/>
    </location>
</feature>
<feature type="chain" id="PRO_5040356042" description="Secreted protein" evidence="2">
    <location>
        <begin position="23"/>
        <end position="72"/>
    </location>
</feature>
<evidence type="ECO:0000313" key="3">
    <source>
        <dbReference type="EMBL" id="KAF8486385.1"/>
    </source>
</evidence>
<organism evidence="3 4">
    <name type="scientific">Russula ochroleuca</name>
    <dbReference type="NCBI Taxonomy" id="152965"/>
    <lineage>
        <taxon>Eukaryota</taxon>
        <taxon>Fungi</taxon>
        <taxon>Dikarya</taxon>
        <taxon>Basidiomycota</taxon>
        <taxon>Agaricomycotina</taxon>
        <taxon>Agaricomycetes</taxon>
        <taxon>Russulales</taxon>
        <taxon>Russulaceae</taxon>
        <taxon>Russula</taxon>
    </lineage>
</organism>
<reference evidence="3" key="1">
    <citation type="submission" date="2019-10" db="EMBL/GenBank/DDBJ databases">
        <authorList>
            <consortium name="DOE Joint Genome Institute"/>
            <person name="Kuo A."/>
            <person name="Miyauchi S."/>
            <person name="Kiss E."/>
            <person name="Drula E."/>
            <person name="Kohler A."/>
            <person name="Sanchez-Garcia M."/>
            <person name="Andreopoulos B."/>
            <person name="Barry K.W."/>
            <person name="Bonito G."/>
            <person name="Buee M."/>
            <person name="Carver A."/>
            <person name="Chen C."/>
            <person name="Cichocki N."/>
            <person name="Clum A."/>
            <person name="Culley D."/>
            <person name="Crous P.W."/>
            <person name="Fauchery L."/>
            <person name="Girlanda M."/>
            <person name="Hayes R."/>
            <person name="Keri Z."/>
            <person name="LaButti K."/>
            <person name="Lipzen A."/>
            <person name="Lombard V."/>
            <person name="Magnuson J."/>
            <person name="Maillard F."/>
            <person name="Morin E."/>
            <person name="Murat C."/>
            <person name="Nolan M."/>
            <person name="Ohm R."/>
            <person name="Pangilinan J."/>
            <person name="Pereira M."/>
            <person name="Perotto S."/>
            <person name="Peter M."/>
            <person name="Riley R."/>
            <person name="Sitrit Y."/>
            <person name="Stielow B."/>
            <person name="Szollosi G."/>
            <person name="Zifcakova L."/>
            <person name="Stursova M."/>
            <person name="Spatafora J.W."/>
            <person name="Tedersoo L."/>
            <person name="Vaario L.-M."/>
            <person name="Yamada A."/>
            <person name="Yan M."/>
            <person name="Wang P."/>
            <person name="Xu J."/>
            <person name="Bruns T."/>
            <person name="Baldrian P."/>
            <person name="Vilgalys R."/>
            <person name="Henrissat B."/>
            <person name="Grigoriev I.V."/>
            <person name="Hibbett D."/>
            <person name="Nagy L.G."/>
            <person name="Martin F.M."/>
        </authorList>
    </citation>
    <scope>NUCLEOTIDE SEQUENCE</scope>
    <source>
        <strain evidence="3">Prilba</strain>
    </source>
</reference>
<proteinExistence type="predicted"/>
<dbReference type="AlphaFoldDB" id="A0A9P5N5H5"/>
<comment type="caution">
    <text evidence="3">The sequence shown here is derived from an EMBL/GenBank/DDBJ whole genome shotgun (WGS) entry which is preliminary data.</text>
</comment>
<evidence type="ECO:0000256" key="2">
    <source>
        <dbReference type="SAM" id="SignalP"/>
    </source>
</evidence>
<accession>A0A9P5N5H5</accession>
<evidence type="ECO:0008006" key="5">
    <source>
        <dbReference type="Google" id="ProtNLM"/>
    </source>
</evidence>
<gene>
    <name evidence="3" type="ORF">DFH94DRAFT_713015</name>
</gene>
<sequence>MAESSVVLDVVVLLLSVALNHSSRLSLPPIVAMIAGSSHSLDKMFRAEPVRTPSSRGKHKFRDEDSAAEGAV</sequence>
<feature type="region of interest" description="Disordered" evidence="1">
    <location>
        <begin position="47"/>
        <end position="72"/>
    </location>
</feature>
<protein>
    <recommendedName>
        <fullName evidence="5">Secreted protein</fullName>
    </recommendedName>
</protein>
<dbReference type="Proteomes" id="UP000759537">
    <property type="component" value="Unassembled WGS sequence"/>
</dbReference>
<evidence type="ECO:0000313" key="4">
    <source>
        <dbReference type="Proteomes" id="UP000759537"/>
    </source>
</evidence>